<dbReference type="Pfam" id="PF15189">
    <property type="entry name" value="MEIOC"/>
    <property type="match status" value="2"/>
</dbReference>
<evidence type="ECO:0000313" key="1">
    <source>
        <dbReference type="EMBL" id="RUS86522.1"/>
    </source>
</evidence>
<dbReference type="AlphaFoldDB" id="A0A433TYA3"/>
<sequence>MAWNSCPLSVGRVDNLVSPAGLYASNTVEPVHQCGMDIRTEAELARQNPGKKVSSSNSINIPRLPNSPSRVDRLIVDNFREHARIVTLIEKMERLRSISIHPNVHSTLVNWLNSIRCVQTCRRDEIVNSANRQRAGVPRHPDDKGAEIEKNNLYFCIISQNKNTEAELARQNPGKKVSSSNSINIPRLPNSPSRVDRLIVDNFREHARVGLQ</sequence>
<dbReference type="GO" id="GO:0007144">
    <property type="term" value="P:female meiosis I"/>
    <property type="evidence" value="ECO:0007669"/>
    <property type="project" value="TreeGrafter"/>
</dbReference>
<evidence type="ECO:0000313" key="2">
    <source>
        <dbReference type="Proteomes" id="UP000271974"/>
    </source>
</evidence>
<comment type="caution">
    <text evidence="1">The sequence shown here is derived from an EMBL/GenBank/DDBJ whole genome shotgun (WGS) entry which is preliminary data.</text>
</comment>
<organism evidence="1 2">
    <name type="scientific">Elysia chlorotica</name>
    <name type="common">Eastern emerald elysia</name>
    <name type="synonym">Sea slug</name>
    <dbReference type="NCBI Taxonomy" id="188477"/>
    <lineage>
        <taxon>Eukaryota</taxon>
        <taxon>Metazoa</taxon>
        <taxon>Spiralia</taxon>
        <taxon>Lophotrochozoa</taxon>
        <taxon>Mollusca</taxon>
        <taxon>Gastropoda</taxon>
        <taxon>Heterobranchia</taxon>
        <taxon>Euthyneura</taxon>
        <taxon>Panpulmonata</taxon>
        <taxon>Sacoglossa</taxon>
        <taxon>Placobranchoidea</taxon>
        <taxon>Plakobranchidae</taxon>
        <taxon>Elysia</taxon>
    </lineage>
</organism>
<dbReference type="STRING" id="188477.A0A433TYA3"/>
<reference evidence="1 2" key="1">
    <citation type="submission" date="2019-01" db="EMBL/GenBank/DDBJ databases">
        <title>A draft genome assembly of the solar-powered sea slug Elysia chlorotica.</title>
        <authorList>
            <person name="Cai H."/>
            <person name="Li Q."/>
            <person name="Fang X."/>
            <person name="Li J."/>
            <person name="Curtis N.E."/>
            <person name="Altenburger A."/>
            <person name="Shibata T."/>
            <person name="Feng M."/>
            <person name="Maeda T."/>
            <person name="Schwartz J.A."/>
            <person name="Shigenobu S."/>
            <person name="Lundholm N."/>
            <person name="Nishiyama T."/>
            <person name="Yang H."/>
            <person name="Hasebe M."/>
            <person name="Li S."/>
            <person name="Pierce S.K."/>
            <person name="Wang J."/>
        </authorList>
    </citation>
    <scope>NUCLEOTIDE SEQUENCE [LARGE SCALE GENOMIC DNA]</scope>
    <source>
        <strain evidence="1">EC2010</strain>
        <tissue evidence="1">Whole organism of an adult</tissue>
    </source>
</reference>
<dbReference type="GO" id="GO:0005737">
    <property type="term" value="C:cytoplasm"/>
    <property type="evidence" value="ECO:0007669"/>
    <property type="project" value="TreeGrafter"/>
</dbReference>
<keyword evidence="2" id="KW-1185">Reference proteome</keyword>
<dbReference type="PANTHER" id="PTHR33861">
    <property type="entry name" value="PROTEIN CBG18333"/>
    <property type="match status" value="1"/>
</dbReference>
<accession>A0A433TYA3</accession>
<dbReference type="OrthoDB" id="5978002at2759"/>
<dbReference type="PANTHER" id="PTHR33861:SF5">
    <property type="entry name" value="GAMMA-TUBULIN COMPLEX COMPONENT"/>
    <property type="match status" value="1"/>
</dbReference>
<name>A0A433TYA3_ELYCH</name>
<dbReference type="GO" id="GO:0048255">
    <property type="term" value="P:mRNA stabilization"/>
    <property type="evidence" value="ECO:0007669"/>
    <property type="project" value="TreeGrafter"/>
</dbReference>
<dbReference type="GO" id="GO:0005634">
    <property type="term" value="C:nucleus"/>
    <property type="evidence" value="ECO:0007669"/>
    <property type="project" value="TreeGrafter"/>
</dbReference>
<dbReference type="EMBL" id="RQTK01000136">
    <property type="protein sequence ID" value="RUS86522.1"/>
    <property type="molecule type" value="Genomic_DNA"/>
</dbReference>
<proteinExistence type="predicted"/>
<dbReference type="Proteomes" id="UP000271974">
    <property type="component" value="Unassembled WGS sequence"/>
</dbReference>
<dbReference type="GO" id="GO:0007141">
    <property type="term" value="P:male meiosis I"/>
    <property type="evidence" value="ECO:0007669"/>
    <property type="project" value="TreeGrafter"/>
</dbReference>
<gene>
    <name evidence="1" type="ORF">EGW08_005714</name>
</gene>
<dbReference type="InterPro" id="IPR027963">
    <property type="entry name" value="MEIOC"/>
</dbReference>
<protein>
    <submittedName>
        <fullName evidence="1">Uncharacterized protein</fullName>
    </submittedName>
</protein>